<dbReference type="EMBL" id="JBFXLR010000004">
    <property type="protein sequence ID" value="KAL2858641.1"/>
    <property type="molecule type" value="Genomic_DNA"/>
</dbReference>
<dbReference type="GeneID" id="98151595"/>
<gene>
    <name evidence="1" type="ORF">BJX68DRAFT_138586</name>
</gene>
<reference evidence="1 2" key="1">
    <citation type="submission" date="2024-07" db="EMBL/GenBank/DDBJ databases">
        <title>Section-level genome sequencing and comparative genomics of Aspergillus sections Usti and Cavernicolus.</title>
        <authorList>
            <consortium name="Lawrence Berkeley National Laboratory"/>
            <person name="Nybo J.L."/>
            <person name="Vesth T.C."/>
            <person name="Theobald S."/>
            <person name="Frisvad J.C."/>
            <person name="Larsen T.O."/>
            <person name="Kjaerboelling I."/>
            <person name="Rothschild-Mancinelli K."/>
            <person name="Lyhne E.K."/>
            <person name="Kogle M.E."/>
            <person name="Barry K."/>
            <person name="Clum A."/>
            <person name="Na H."/>
            <person name="Ledsgaard L."/>
            <person name="Lin J."/>
            <person name="Lipzen A."/>
            <person name="Kuo A."/>
            <person name="Riley R."/>
            <person name="Mondo S."/>
            <person name="LaButti K."/>
            <person name="Haridas S."/>
            <person name="Pangalinan J."/>
            <person name="Salamov A.A."/>
            <person name="Simmons B.A."/>
            <person name="Magnuson J.K."/>
            <person name="Chen J."/>
            <person name="Drula E."/>
            <person name="Henrissat B."/>
            <person name="Wiebenga A."/>
            <person name="Lubbers R.J."/>
            <person name="Gomes A.C."/>
            <person name="Macurrencykelacurrency M.R."/>
            <person name="Stajich J."/>
            <person name="Grigoriev I.V."/>
            <person name="Mortensen U.H."/>
            <person name="De vries R.P."/>
            <person name="Baker S.E."/>
            <person name="Andersen M.R."/>
        </authorList>
    </citation>
    <scope>NUCLEOTIDE SEQUENCE [LARGE SCALE GENOMIC DNA]</scope>
    <source>
        <strain evidence="1 2">CBS 756.74</strain>
    </source>
</reference>
<evidence type="ECO:0000313" key="2">
    <source>
        <dbReference type="Proteomes" id="UP001610444"/>
    </source>
</evidence>
<evidence type="ECO:0000313" key="1">
    <source>
        <dbReference type="EMBL" id="KAL2858641.1"/>
    </source>
</evidence>
<sequence>MVTFVFRYQSFASSAILQDTQLAKYLVLSILHEPTASSMRYSTMRNNRVSSRKHKKALIARVIARALSQKADPKRRRCSFQQVSATGSFSLSSPVDGDLGNKLSCQRILILGPFHPAQEDSQSGINCQRQGGVDTQCRRHGFEQDLDCVRDSSQILLLW</sequence>
<organism evidence="1 2">
    <name type="scientific">Aspergillus pseudodeflectus</name>
    <dbReference type="NCBI Taxonomy" id="176178"/>
    <lineage>
        <taxon>Eukaryota</taxon>
        <taxon>Fungi</taxon>
        <taxon>Dikarya</taxon>
        <taxon>Ascomycota</taxon>
        <taxon>Pezizomycotina</taxon>
        <taxon>Eurotiomycetes</taxon>
        <taxon>Eurotiomycetidae</taxon>
        <taxon>Eurotiales</taxon>
        <taxon>Aspergillaceae</taxon>
        <taxon>Aspergillus</taxon>
        <taxon>Aspergillus subgen. Nidulantes</taxon>
    </lineage>
</organism>
<accession>A0ABR4L2J2</accession>
<protein>
    <submittedName>
        <fullName evidence="1">Uncharacterized protein</fullName>
    </submittedName>
</protein>
<proteinExistence type="predicted"/>
<keyword evidence="2" id="KW-1185">Reference proteome</keyword>
<comment type="caution">
    <text evidence="1">The sequence shown here is derived from an EMBL/GenBank/DDBJ whole genome shotgun (WGS) entry which is preliminary data.</text>
</comment>
<name>A0ABR4L2J2_9EURO</name>
<dbReference type="RefSeq" id="XP_070903605.1">
    <property type="nucleotide sequence ID" value="XM_071036431.1"/>
</dbReference>
<dbReference type="Proteomes" id="UP001610444">
    <property type="component" value="Unassembled WGS sequence"/>
</dbReference>